<organism evidence="1">
    <name type="scientific">marine sediment metagenome</name>
    <dbReference type="NCBI Taxonomy" id="412755"/>
    <lineage>
        <taxon>unclassified sequences</taxon>
        <taxon>metagenomes</taxon>
        <taxon>ecological metagenomes</taxon>
    </lineage>
</organism>
<name>A0A0F9C2C4_9ZZZZ</name>
<sequence length="126" mass="14369">MTTTTTEPRLRRPLTLSDMEPELELWARQEVARRKALGLPRTAFYEVVNDAVRALRDQTKPGDQVYYLKDGRGPYLTILECLDALGVPKGGRGLYWYRRDRLPKEYAEKIESRAAPQGDEGEDGGQ</sequence>
<gene>
    <name evidence="1" type="ORF">LCGC14_2376120</name>
</gene>
<reference evidence="1" key="1">
    <citation type="journal article" date="2015" name="Nature">
        <title>Complex archaea that bridge the gap between prokaryotes and eukaryotes.</title>
        <authorList>
            <person name="Spang A."/>
            <person name="Saw J.H."/>
            <person name="Jorgensen S.L."/>
            <person name="Zaremba-Niedzwiedzka K."/>
            <person name="Martijn J."/>
            <person name="Lind A.E."/>
            <person name="van Eijk R."/>
            <person name="Schleper C."/>
            <person name="Guy L."/>
            <person name="Ettema T.J."/>
        </authorList>
    </citation>
    <scope>NUCLEOTIDE SEQUENCE</scope>
</reference>
<comment type="caution">
    <text evidence="1">The sequence shown here is derived from an EMBL/GenBank/DDBJ whole genome shotgun (WGS) entry which is preliminary data.</text>
</comment>
<dbReference type="EMBL" id="LAZR01035130">
    <property type="protein sequence ID" value="KKL28340.1"/>
    <property type="molecule type" value="Genomic_DNA"/>
</dbReference>
<proteinExistence type="predicted"/>
<accession>A0A0F9C2C4</accession>
<evidence type="ECO:0000313" key="1">
    <source>
        <dbReference type="EMBL" id="KKL28340.1"/>
    </source>
</evidence>
<dbReference type="AlphaFoldDB" id="A0A0F9C2C4"/>
<protein>
    <submittedName>
        <fullName evidence="1">Uncharacterized protein</fullName>
    </submittedName>
</protein>